<dbReference type="EMBL" id="FXTC01000001">
    <property type="protein sequence ID" value="SMO42952.1"/>
    <property type="molecule type" value="Genomic_DNA"/>
</dbReference>
<proteinExistence type="predicted"/>
<organism evidence="2 3">
    <name type="scientific">Chryseobacterium rhizoplanae</name>
    <dbReference type="NCBI Taxonomy" id="1609531"/>
    <lineage>
        <taxon>Bacteria</taxon>
        <taxon>Pseudomonadati</taxon>
        <taxon>Bacteroidota</taxon>
        <taxon>Flavobacteriia</taxon>
        <taxon>Flavobacteriales</taxon>
        <taxon>Weeksellaceae</taxon>
        <taxon>Chryseobacterium group</taxon>
        <taxon>Chryseobacterium</taxon>
    </lineage>
</organism>
<gene>
    <name evidence="2" type="ORF">SAMN06265171_101742</name>
</gene>
<feature type="transmembrane region" description="Helical" evidence="1">
    <location>
        <begin position="12"/>
        <end position="37"/>
    </location>
</feature>
<dbReference type="Pfam" id="PF16872">
    <property type="entry name" value="putAbiC"/>
    <property type="match status" value="1"/>
</dbReference>
<protein>
    <submittedName>
        <fullName evidence="2">Phage abortive infection protein</fullName>
    </submittedName>
</protein>
<dbReference type="AlphaFoldDB" id="A0A521B765"/>
<reference evidence="2 3" key="1">
    <citation type="submission" date="2017-05" db="EMBL/GenBank/DDBJ databases">
        <authorList>
            <person name="Varghese N."/>
            <person name="Submissions S."/>
        </authorList>
    </citation>
    <scope>NUCLEOTIDE SEQUENCE [LARGE SCALE GENOMIC DNA]</scope>
    <source>
        <strain evidence="2 3">DSM 29371</strain>
    </source>
</reference>
<keyword evidence="1" id="KW-0812">Transmembrane</keyword>
<accession>A0A521B765</accession>
<feature type="transmembrane region" description="Helical" evidence="1">
    <location>
        <begin position="49"/>
        <end position="71"/>
    </location>
</feature>
<keyword evidence="1" id="KW-0472">Membrane</keyword>
<dbReference type="RefSeq" id="WP_142716738.1">
    <property type="nucleotide sequence ID" value="NZ_FXTC01000001.1"/>
</dbReference>
<dbReference type="Proteomes" id="UP000316916">
    <property type="component" value="Unassembled WGS sequence"/>
</dbReference>
<dbReference type="InterPro" id="IPR031709">
    <property type="entry name" value="PutAbiC"/>
</dbReference>
<evidence type="ECO:0000313" key="3">
    <source>
        <dbReference type="Proteomes" id="UP000316916"/>
    </source>
</evidence>
<evidence type="ECO:0000313" key="2">
    <source>
        <dbReference type="EMBL" id="SMO42952.1"/>
    </source>
</evidence>
<sequence length="255" mass="29634">MKSKYKHNTKVNFRLIILGSSCVILITLLGTLLFGLNANESKRGTFGDMFGFANSLFTGLSFVGLIITILLQRNDLQKQAEAAEIQYFDNTFFNLLNIHRSITVNFSLTVDRETKSNDYTYAHKVKKEGVNVFQLIYGELIYKLNLQGGFDQSVYNVVYKNNWEILGHYFRSVQLIITRIDQLNTDSYEVKRNYIEILKAQLSEYELAMIFYHFLSHADKSYKEIAEKYALFEYINSALVEDDIVYYNENAFVKN</sequence>
<evidence type="ECO:0000256" key="1">
    <source>
        <dbReference type="SAM" id="Phobius"/>
    </source>
</evidence>
<keyword evidence="1" id="KW-1133">Transmembrane helix</keyword>
<keyword evidence="3" id="KW-1185">Reference proteome</keyword>
<name>A0A521B765_9FLAO</name>